<dbReference type="Pfam" id="PF08241">
    <property type="entry name" value="Methyltransf_11"/>
    <property type="match status" value="1"/>
</dbReference>
<dbReference type="CDD" id="cd02440">
    <property type="entry name" value="AdoMet_MTases"/>
    <property type="match status" value="1"/>
</dbReference>
<accession>A0A8J3FQJ8</accession>
<protein>
    <recommendedName>
        <fullName evidence="1">Methyltransferase type 11 domain-containing protein</fullName>
    </recommendedName>
</protein>
<reference evidence="2" key="1">
    <citation type="journal article" date="2014" name="Int. J. Syst. Evol. Microbiol.">
        <title>Complete genome sequence of Corynebacterium casei LMG S-19264T (=DSM 44701T), isolated from a smear-ripened cheese.</title>
        <authorList>
            <consortium name="US DOE Joint Genome Institute (JGI-PGF)"/>
            <person name="Walter F."/>
            <person name="Albersmeier A."/>
            <person name="Kalinowski J."/>
            <person name="Ruckert C."/>
        </authorList>
    </citation>
    <scope>NUCLEOTIDE SEQUENCE</scope>
    <source>
        <strain evidence="2">CGMCC 4.7299</strain>
    </source>
</reference>
<gene>
    <name evidence="2" type="ORF">GCM10012284_43100</name>
</gene>
<dbReference type="InterPro" id="IPR013216">
    <property type="entry name" value="Methyltransf_11"/>
</dbReference>
<dbReference type="InterPro" id="IPR029063">
    <property type="entry name" value="SAM-dependent_MTases_sf"/>
</dbReference>
<evidence type="ECO:0000259" key="1">
    <source>
        <dbReference type="Pfam" id="PF08241"/>
    </source>
</evidence>
<dbReference type="EMBL" id="BMMX01000022">
    <property type="protein sequence ID" value="GGL03889.1"/>
    <property type="molecule type" value="Genomic_DNA"/>
</dbReference>
<organism evidence="2 3">
    <name type="scientific">Mangrovihabitans endophyticus</name>
    <dbReference type="NCBI Taxonomy" id="1751298"/>
    <lineage>
        <taxon>Bacteria</taxon>
        <taxon>Bacillati</taxon>
        <taxon>Actinomycetota</taxon>
        <taxon>Actinomycetes</taxon>
        <taxon>Micromonosporales</taxon>
        <taxon>Micromonosporaceae</taxon>
        <taxon>Mangrovihabitans</taxon>
    </lineage>
</organism>
<keyword evidence="3" id="KW-1185">Reference proteome</keyword>
<evidence type="ECO:0000313" key="3">
    <source>
        <dbReference type="Proteomes" id="UP000656042"/>
    </source>
</evidence>
<dbReference type="Proteomes" id="UP000656042">
    <property type="component" value="Unassembled WGS sequence"/>
</dbReference>
<comment type="caution">
    <text evidence="2">The sequence shown here is derived from an EMBL/GenBank/DDBJ whole genome shotgun (WGS) entry which is preliminary data.</text>
</comment>
<dbReference type="GO" id="GO:0008757">
    <property type="term" value="F:S-adenosylmethionine-dependent methyltransferase activity"/>
    <property type="evidence" value="ECO:0007669"/>
    <property type="project" value="InterPro"/>
</dbReference>
<dbReference type="RefSeq" id="WP_189081084.1">
    <property type="nucleotide sequence ID" value="NZ_BMMX01000022.1"/>
</dbReference>
<dbReference type="AlphaFoldDB" id="A0A8J3FQJ8"/>
<evidence type="ECO:0000313" key="2">
    <source>
        <dbReference type="EMBL" id="GGL03889.1"/>
    </source>
</evidence>
<proteinExistence type="predicted"/>
<dbReference type="Gene3D" id="3.40.50.150">
    <property type="entry name" value="Vaccinia Virus protein VP39"/>
    <property type="match status" value="1"/>
</dbReference>
<dbReference type="SUPFAM" id="SSF53335">
    <property type="entry name" value="S-adenosyl-L-methionine-dependent methyltransferases"/>
    <property type="match status" value="1"/>
</dbReference>
<sequence>MIEPEIMTYYEHGGEHHRLATGAGRLEFLRTWDVLGRVLPGPPGRILDVGGATGVYAAPLARAGYDVLVIDPVPDHVAAAGACDGVAATLGDARSLPVPDGGADAVLLLGPLYHLPERGDRVTAWREAARAARTGGVVIGAGISRFASMLDGFGKGFFAEPGYRPLVEGALRDGAHRNVADRERWFTSAYFHRPEEAAAEAGEAGLREVRTVAVEGPVWLTGPRVDEFLDDPRLAELTLDMLRRVEAEPSLLGASSHLLTIGRTA</sequence>
<reference evidence="2" key="2">
    <citation type="submission" date="2020-09" db="EMBL/GenBank/DDBJ databases">
        <authorList>
            <person name="Sun Q."/>
            <person name="Zhou Y."/>
        </authorList>
    </citation>
    <scope>NUCLEOTIDE SEQUENCE</scope>
    <source>
        <strain evidence="2">CGMCC 4.7299</strain>
    </source>
</reference>
<feature type="domain" description="Methyltransferase type 11" evidence="1">
    <location>
        <begin position="47"/>
        <end position="139"/>
    </location>
</feature>
<name>A0A8J3FQJ8_9ACTN</name>